<gene>
    <name evidence="1" type="ORF">PXEA_LOCUS33273</name>
</gene>
<keyword evidence="2" id="KW-1185">Reference proteome</keyword>
<organism evidence="1 2">
    <name type="scientific">Protopolystoma xenopodis</name>
    <dbReference type="NCBI Taxonomy" id="117903"/>
    <lineage>
        <taxon>Eukaryota</taxon>
        <taxon>Metazoa</taxon>
        <taxon>Spiralia</taxon>
        <taxon>Lophotrochozoa</taxon>
        <taxon>Platyhelminthes</taxon>
        <taxon>Monogenea</taxon>
        <taxon>Polyopisthocotylea</taxon>
        <taxon>Polystomatidea</taxon>
        <taxon>Polystomatidae</taxon>
        <taxon>Protopolystoma</taxon>
    </lineage>
</organism>
<protein>
    <recommendedName>
        <fullName evidence="3">ShKT domain-containing protein</fullName>
    </recommendedName>
</protein>
<comment type="caution">
    <text evidence="1">The sequence shown here is derived from an EMBL/GenBank/DDBJ whole genome shotgun (WGS) entry which is preliminary data.</text>
</comment>
<reference evidence="1" key="1">
    <citation type="submission" date="2018-11" db="EMBL/GenBank/DDBJ databases">
        <authorList>
            <consortium name="Pathogen Informatics"/>
        </authorList>
    </citation>
    <scope>NUCLEOTIDE SEQUENCE</scope>
</reference>
<name>A0A3S5C768_9PLAT</name>
<evidence type="ECO:0000313" key="1">
    <source>
        <dbReference type="EMBL" id="VEL39833.1"/>
    </source>
</evidence>
<accession>A0A3S5C768</accession>
<sequence>MVCTERAKKCQCVATMKREVGPVLCPKPNFNVSSCRNKQITVITTSYDVKNCTCIRRVSKRTQACKGCKDLGEVKTCRELMKAGKCGDIETSKACPVTCGMCGSKLRALEFAGRVLLRLMRFEK</sequence>
<dbReference type="AlphaFoldDB" id="A0A3S5C768"/>
<dbReference type="EMBL" id="CAAALY010262710">
    <property type="protein sequence ID" value="VEL39833.1"/>
    <property type="molecule type" value="Genomic_DNA"/>
</dbReference>
<evidence type="ECO:0008006" key="3">
    <source>
        <dbReference type="Google" id="ProtNLM"/>
    </source>
</evidence>
<proteinExistence type="predicted"/>
<evidence type="ECO:0000313" key="2">
    <source>
        <dbReference type="Proteomes" id="UP000784294"/>
    </source>
</evidence>
<dbReference type="Proteomes" id="UP000784294">
    <property type="component" value="Unassembled WGS sequence"/>
</dbReference>